<feature type="compositionally biased region" description="Polar residues" evidence="3">
    <location>
        <begin position="445"/>
        <end position="454"/>
    </location>
</feature>
<evidence type="ECO:0000256" key="2">
    <source>
        <dbReference type="ARBA" id="ARBA00022801"/>
    </source>
</evidence>
<dbReference type="GO" id="GO:0006508">
    <property type="term" value="P:proteolysis"/>
    <property type="evidence" value="ECO:0007669"/>
    <property type="project" value="UniProtKB-KW"/>
</dbReference>
<dbReference type="SUPFAM" id="SSF50156">
    <property type="entry name" value="PDZ domain-like"/>
    <property type="match status" value="1"/>
</dbReference>
<feature type="transmembrane region" description="Helical" evidence="4">
    <location>
        <begin position="73"/>
        <end position="95"/>
    </location>
</feature>
<dbReference type="InterPro" id="IPR051201">
    <property type="entry name" value="Chloro_Bact_Ser_Proteases"/>
</dbReference>
<comment type="caution">
    <text evidence="6">The sequence shown here is derived from an EMBL/GenBank/DDBJ whole genome shotgun (WGS) entry which is preliminary data.</text>
</comment>
<proteinExistence type="predicted"/>
<keyword evidence="4" id="KW-0812">Transmembrane</keyword>
<organism evidence="6 7">
    <name type="scientific">Enorma phocaeensis</name>
    <dbReference type="NCBI Taxonomy" id="1871019"/>
    <lineage>
        <taxon>Bacteria</taxon>
        <taxon>Bacillati</taxon>
        <taxon>Actinomycetota</taxon>
        <taxon>Coriobacteriia</taxon>
        <taxon>Coriobacteriales</taxon>
        <taxon>Coriobacteriaceae</taxon>
        <taxon>Enorma</taxon>
    </lineage>
</organism>
<dbReference type="Gene3D" id="2.30.42.10">
    <property type="match status" value="1"/>
</dbReference>
<keyword evidence="2" id="KW-0378">Hydrolase</keyword>
<reference evidence="6" key="2">
    <citation type="submission" date="2021-09" db="EMBL/GenBank/DDBJ databases">
        <authorList>
            <person name="Gilroy R."/>
        </authorList>
    </citation>
    <scope>NUCLEOTIDE SEQUENCE</scope>
    <source>
        <strain evidence="6">ChiHjej13B12-9602</strain>
    </source>
</reference>
<evidence type="ECO:0000259" key="5">
    <source>
        <dbReference type="PROSITE" id="PS50106"/>
    </source>
</evidence>
<dbReference type="Pfam" id="PF13365">
    <property type="entry name" value="Trypsin_2"/>
    <property type="match status" value="1"/>
</dbReference>
<dbReference type="InterPro" id="IPR009003">
    <property type="entry name" value="Peptidase_S1_PA"/>
</dbReference>
<dbReference type="SMART" id="SM00228">
    <property type="entry name" value="PDZ"/>
    <property type="match status" value="1"/>
</dbReference>
<name>A0A921LST8_9ACTN</name>
<evidence type="ECO:0000256" key="3">
    <source>
        <dbReference type="SAM" id="MobiDB-lite"/>
    </source>
</evidence>
<dbReference type="PANTHER" id="PTHR43343">
    <property type="entry name" value="PEPTIDASE S12"/>
    <property type="match status" value="1"/>
</dbReference>
<dbReference type="Proteomes" id="UP000753256">
    <property type="component" value="Unassembled WGS sequence"/>
</dbReference>
<dbReference type="AlphaFoldDB" id="A0A921LST8"/>
<dbReference type="PROSITE" id="PS50106">
    <property type="entry name" value="PDZ"/>
    <property type="match status" value="1"/>
</dbReference>
<protein>
    <submittedName>
        <fullName evidence="6">Trypsin-like peptidase domain-containing protein</fullName>
    </submittedName>
</protein>
<feature type="domain" description="PDZ" evidence="5">
    <location>
        <begin position="364"/>
        <end position="428"/>
    </location>
</feature>
<evidence type="ECO:0000313" key="6">
    <source>
        <dbReference type="EMBL" id="HJG36619.1"/>
    </source>
</evidence>
<keyword evidence="4" id="KW-1133">Transmembrane helix</keyword>
<accession>A0A921LST8</accession>
<keyword evidence="4" id="KW-0472">Membrane</keyword>
<dbReference type="Gene3D" id="2.40.10.120">
    <property type="match status" value="1"/>
</dbReference>
<dbReference type="PRINTS" id="PR00834">
    <property type="entry name" value="PROTEASES2C"/>
</dbReference>
<evidence type="ECO:0000256" key="1">
    <source>
        <dbReference type="ARBA" id="ARBA00022670"/>
    </source>
</evidence>
<dbReference type="InterPro" id="IPR036034">
    <property type="entry name" value="PDZ_sf"/>
</dbReference>
<dbReference type="Pfam" id="PF13180">
    <property type="entry name" value="PDZ_2"/>
    <property type="match status" value="1"/>
</dbReference>
<gene>
    <name evidence="6" type="ORF">K8V70_01975</name>
</gene>
<keyword evidence="1" id="KW-0645">Protease</keyword>
<dbReference type="CDD" id="cd06779">
    <property type="entry name" value="cpPDZ_Deg_HtrA-like"/>
    <property type="match status" value="1"/>
</dbReference>
<dbReference type="PANTHER" id="PTHR43343:SF3">
    <property type="entry name" value="PROTEASE DO-LIKE 8, CHLOROPLASTIC"/>
    <property type="match status" value="1"/>
</dbReference>
<evidence type="ECO:0000313" key="7">
    <source>
        <dbReference type="Proteomes" id="UP000753256"/>
    </source>
</evidence>
<feature type="region of interest" description="Disordered" evidence="3">
    <location>
        <begin position="438"/>
        <end position="461"/>
    </location>
</feature>
<feature type="compositionally biased region" description="Polar residues" evidence="3">
    <location>
        <begin position="1"/>
        <end position="11"/>
    </location>
</feature>
<feature type="region of interest" description="Disordered" evidence="3">
    <location>
        <begin position="1"/>
        <end position="58"/>
    </location>
</feature>
<feature type="compositionally biased region" description="Low complexity" evidence="3">
    <location>
        <begin position="47"/>
        <end position="58"/>
    </location>
</feature>
<reference evidence="6" key="1">
    <citation type="journal article" date="2021" name="PeerJ">
        <title>Extensive microbial diversity within the chicken gut microbiome revealed by metagenomics and culture.</title>
        <authorList>
            <person name="Gilroy R."/>
            <person name="Ravi A."/>
            <person name="Getino M."/>
            <person name="Pursley I."/>
            <person name="Horton D.L."/>
            <person name="Alikhan N.F."/>
            <person name="Baker D."/>
            <person name="Gharbi K."/>
            <person name="Hall N."/>
            <person name="Watson M."/>
            <person name="Adriaenssens E.M."/>
            <person name="Foster-Nyarko E."/>
            <person name="Jarju S."/>
            <person name="Secka A."/>
            <person name="Antonio M."/>
            <person name="Oren A."/>
            <person name="Chaudhuri R.R."/>
            <person name="La Ragione R."/>
            <person name="Hildebrand F."/>
            <person name="Pallen M.J."/>
        </authorList>
    </citation>
    <scope>NUCLEOTIDE SEQUENCE</scope>
    <source>
        <strain evidence="6">ChiHjej13B12-9602</strain>
    </source>
</reference>
<evidence type="ECO:0000256" key="4">
    <source>
        <dbReference type="SAM" id="Phobius"/>
    </source>
</evidence>
<dbReference type="InterPro" id="IPR001940">
    <property type="entry name" value="Peptidase_S1C"/>
</dbReference>
<dbReference type="InterPro" id="IPR001478">
    <property type="entry name" value="PDZ"/>
</dbReference>
<dbReference type="GO" id="GO:0004252">
    <property type="term" value="F:serine-type endopeptidase activity"/>
    <property type="evidence" value="ECO:0007669"/>
    <property type="project" value="InterPro"/>
</dbReference>
<sequence length="477" mass="48209">MPQPFSTQQPVRATGRPAADHPASGNPGMGQSAQASGPATGAPGSMPGQPAAANGQPAGTITRTVVKTRTKKLPVFLASLGGLVVGAVLIIALVMTGAFRIDETNVEAPVVSGATGSDSGGSGGSVTQHIEIDPEDTTLAEVVAAKALPSVVSIGTESADGGGIGSGVILDTDGNILTNYHVIQGAQAIMVTVDDETSYEAELVGVDESSDLAVIRLVDAGDANLTPIEIGDSDALAVGEWVMAIGSPFGNEQSVSTGIVSALYRSTAMRDTSGTSIYANMIQTDAAINPGNSGGALVNSEGQLIGINSIIESYSGSSSGVGFAIPVNYAINIANQIIAGETPTHPYIGVTVTSVNPYTARSEGLDITSGANVTEVIANGPADEAGIEPGDIVTAVNGEAVTSADGLIIAAREHEIGETITLTVVRGDEELQIDVALGSDGDVQAENQDGTTGDSSGGFMDEEEFQQYLEDLMANRP</sequence>
<dbReference type="RefSeq" id="WP_273188884.1">
    <property type="nucleotide sequence ID" value="NZ_DYUZ01000008.1"/>
</dbReference>
<dbReference type="SUPFAM" id="SSF50494">
    <property type="entry name" value="Trypsin-like serine proteases"/>
    <property type="match status" value="1"/>
</dbReference>
<dbReference type="EMBL" id="DYUZ01000008">
    <property type="protein sequence ID" value="HJG36619.1"/>
    <property type="molecule type" value="Genomic_DNA"/>
</dbReference>